<evidence type="ECO:0000256" key="1">
    <source>
        <dbReference type="ARBA" id="ARBA00023235"/>
    </source>
</evidence>
<organism evidence="3 4">
    <name type="scientific">Rhizomicrobium electricum</name>
    <dbReference type="NCBI Taxonomy" id="480070"/>
    <lineage>
        <taxon>Bacteria</taxon>
        <taxon>Pseudomonadati</taxon>
        <taxon>Pseudomonadota</taxon>
        <taxon>Alphaproteobacteria</taxon>
        <taxon>Micropepsales</taxon>
        <taxon>Micropepsaceae</taxon>
        <taxon>Rhizomicrobium</taxon>
    </lineage>
</organism>
<dbReference type="HAMAP" id="MF_00170">
    <property type="entry name" value="Rib_5P_isom_A"/>
    <property type="match status" value="1"/>
</dbReference>
<dbReference type="InterPro" id="IPR050262">
    <property type="entry name" value="Ribose-5P_isomerase"/>
</dbReference>
<dbReference type="NCBIfam" id="TIGR00021">
    <property type="entry name" value="rpiA"/>
    <property type="match status" value="1"/>
</dbReference>
<feature type="binding site" evidence="2">
    <location>
        <position position="126"/>
    </location>
    <ligand>
        <name>substrate</name>
    </ligand>
</feature>
<proteinExistence type="inferred from homology"/>
<sequence length="236" mass="24800">MSTNDIDHLKHEAAARAVEYVQNGMKVGLGSGSTSEAFINLLGARVRGGLDIIGVPTSERTAQLARSLGIALGNLNDLAPLDLDVDGADESDHNLDLIKGGGGALLREKIVAASAKKMIVMIHGPKLVEKMGAFPLPIEVLEFGHAETARRISAVIKSLGYGDVPLVLRKKGDAVYKTDSNNVIYDAAFGPVISETAKLANALSCVPGVVEHGLYIGIATTLIVARPEGIEVIERS</sequence>
<comment type="caution">
    <text evidence="3">The sequence shown here is derived from an EMBL/GenBank/DDBJ whole genome shotgun (WGS) entry which is preliminary data.</text>
</comment>
<dbReference type="InterPro" id="IPR020672">
    <property type="entry name" value="Ribose5P_isomerase_typA_subgr"/>
</dbReference>
<comment type="subunit">
    <text evidence="2">Homodimer.</text>
</comment>
<feature type="binding site" evidence="2">
    <location>
        <begin position="99"/>
        <end position="102"/>
    </location>
    <ligand>
        <name>substrate</name>
    </ligand>
</feature>
<dbReference type="Gene3D" id="3.40.50.1360">
    <property type="match status" value="1"/>
</dbReference>
<dbReference type="NCBIfam" id="NF001924">
    <property type="entry name" value="PRK00702.1"/>
    <property type="match status" value="1"/>
</dbReference>
<comment type="function">
    <text evidence="2">Catalyzes the reversible conversion of ribose-5-phosphate to ribulose 5-phosphate.</text>
</comment>
<dbReference type="PANTHER" id="PTHR43748">
    <property type="entry name" value="RIBOSE-5-PHOSPHATE ISOMERASE 3, CHLOROPLASTIC-RELATED"/>
    <property type="match status" value="1"/>
</dbReference>
<reference evidence="3 4" key="1">
    <citation type="journal article" date="2019" name="Int. J. Syst. Evol. Microbiol.">
        <title>The Global Catalogue of Microorganisms (GCM) 10K type strain sequencing project: providing services to taxonomists for standard genome sequencing and annotation.</title>
        <authorList>
            <consortium name="The Broad Institute Genomics Platform"/>
            <consortium name="The Broad Institute Genome Sequencing Center for Infectious Disease"/>
            <person name="Wu L."/>
            <person name="Ma J."/>
        </authorList>
    </citation>
    <scope>NUCLEOTIDE SEQUENCE [LARGE SCALE GENOMIC DNA]</scope>
    <source>
        <strain evidence="3 4">JCM 15089</strain>
    </source>
</reference>
<accession>A0ABN1EL00</accession>
<dbReference type="SUPFAM" id="SSF100950">
    <property type="entry name" value="NagB/RpiA/CoA transferase-like"/>
    <property type="match status" value="1"/>
</dbReference>
<dbReference type="GO" id="GO:0016853">
    <property type="term" value="F:isomerase activity"/>
    <property type="evidence" value="ECO:0007669"/>
    <property type="project" value="UniProtKB-KW"/>
</dbReference>
<evidence type="ECO:0000313" key="3">
    <source>
        <dbReference type="EMBL" id="GAA0568758.1"/>
    </source>
</evidence>
<dbReference type="EMBL" id="BAAADD010000004">
    <property type="protein sequence ID" value="GAA0568758.1"/>
    <property type="molecule type" value="Genomic_DNA"/>
</dbReference>
<keyword evidence="1 2" id="KW-0413">Isomerase</keyword>
<dbReference type="EC" id="5.3.1.6" evidence="2"/>
<dbReference type="CDD" id="cd01398">
    <property type="entry name" value="RPI_A"/>
    <property type="match status" value="1"/>
</dbReference>
<comment type="similarity">
    <text evidence="2">Belongs to the ribose 5-phosphate isomerase family.</text>
</comment>
<dbReference type="InterPro" id="IPR004788">
    <property type="entry name" value="Ribose5P_isomerase_type_A"/>
</dbReference>
<comment type="catalytic activity">
    <reaction evidence="2">
        <text>aldehydo-D-ribose 5-phosphate = D-ribulose 5-phosphate</text>
        <dbReference type="Rhea" id="RHEA:14657"/>
        <dbReference type="ChEBI" id="CHEBI:58121"/>
        <dbReference type="ChEBI" id="CHEBI:58273"/>
        <dbReference type="EC" id="5.3.1.6"/>
    </reaction>
</comment>
<feature type="binding site" evidence="2">
    <location>
        <begin position="31"/>
        <end position="34"/>
    </location>
    <ligand>
        <name>substrate</name>
    </ligand>
</feature>
<dbReference type="Pfam" id="PF06026">
    <property type="entry name" value="Rib_5-P_isom_A"/>
    <property type="match status" value="1"/>
</dbReference>
<feature type="active site" description="Proton acceptor" evidence="2">
    <location>
        <position position="108"/>
    </location>
</feature>
<gene>
    <name evidence="2 3" type="primary">rpiA</name>
    <name evidence="3" type="ORF">GCM10008942_16710</name>
</gene>
<dbReference type="SUPFAM" id="SSF75445">
    <property type="entry name" value="D-ribose-5-phosphate isomerase (RpiA), lid domain"/>
    <property type="match status" value="1"/>
</dbReference>
<dbReference type="Proteomes" id="UP001499951">
    <property type="component" value="Unassembled WGS sequence"/>
</dbReference>
<protein>
    <recommendedName>
        <fullName evidence="2">Ribose-5-phosphate isomerase A</fullName>
        <ecNumber evidence="2">5.3.1.6</ecNumber>
    </recommendedName>
    <alternativeName>
        <fullName evidence="2">Phosphoriboisomerase A</fullName>
        <shortName evidence="2">PRI</shortName>
    </alternativeName>
</protein>
<evidence type="ECO:0000256" key="2">
    <source>
        <dbReference type="HAMAP-Rule" id="MF_00170"/>
    </source>
</evidence>
<keyword evidence="4" id="KW-1185">Reference proteome</keyword>
<evidence type="ECO:0000313" key="4">
    <source>
        <dbReference type="Proteomes" id="UP001499951"/>
    </source>
</evidence>
<comment type="pathway">
    <text evidence="2">Carbohydrate degradation; pentose phosphate pathway; D-ribose 5-phosphate from D-ribulose 5-phosphate (non-oxidative stage): step 1/1.</text>
</comment>
<feature type="binding site" evidence="2">
    <location>
        <begin position="86"/>
        <end position="89"/>
    </location>
    <ligand>
        <name>substrate</name>
    </ligand>
</feature>
<dbReference type="PANTHER" id="PTHR43748:SF3">
    <property type="entry name" value="RIBOSE-5-PHOSPHATE ISOMERASE 3, CHLOROPLASTIC-RELATED"/>
    <property type="match status" value="1"/>
</dbReference>
<dbReference type="Gene3D" id="3.30.70.260">
    <property type="match status" value="1"/>
</dbReference>
<name>A0ABN1EL00_9PROT</name>
<dbReference type="InterPro" id="IPR037171">
    <property type="entry name" value="NagB/RpiA_transferase-like"/>
</dbReference>
<dbReference type="RefSeq" id="WP_166929825.1">
    <property type="nucleotide sequence ID" value="NZ_BAAADD010000004.1"/>
</dbReference>